<evidence type="ECO:0000313" key="1">
    <source>
        <dbReference type="EMBL" id="PIK43455.1"/>
    </source>
</evidence>
<name>A0A2G8K679_STIJA</name>
<dbReference type="Proteomes" id="UP000230750">
    <property type="component" value="Unassembled WGS sequence"/>
</dbReference>
<reference evidence="1 2" key="1">
    <citation type="journal article" date="2017" name="PLoS Biol.">
        <title>The sea cucumber genome provides insights into morphological evolution and visceral regeneration.</title>
        <authorList>
            <person name="Zhang X."/>
            <person name="Sun L."/>
            <person name="Yuan J."/>
            <person name="Sun Y."/>
            <person name="Gao Y."/>
            <person name="Zhang L."/>
            <person name="Li S."/>
            <person name="Dai H."/>
            <person name="Hamel J.F."/>
            <person name="Liu C."/>
            <person name="Yu Y."/>
            <person name="Liu S."/>
            <person name="Lin W."/>
            <person name="Guo K."/>
            <person name="Jin S."/>
            <person name="Xu P."/>
            <person name="Storey K.B."/>
            <person name="Huan P."/>
            <person name="Zhang T."/>
            <person name="Zhou Y."/>
            <person name="Zhang J."/>
            <person name="Lin C."/>
            <person name="Li X."/>
            <person name="Xing L."/>
            <person name="Huo D."/>
            <person name="Sun M."/>
            <person name="Wang L."/>
            <person name="Mercier A."/>
            <person name="Li F."/>
            <person name="Yang H."/>
            <person name="Xiang J."/>
        </authorList>
    </citation>
    <scope>NUCLEOTIDE SEQUENCE [LARGE SCALE GENOMIC DNA]</scope>
    <source>
        <strain evidence="1">Shaxun</strain>
        <tissue evidence="1">Muscle</tissue>
    </source>
</reference>
<dbReference type="PANTHER" id="PTHR47331:SF5">
    <property type="entry name" value="RIBONUCLEASE H"/>
    <property type="match status" value="1"/>
</dbReference>
<dbReference type="PROSITE" id="PS00141">
    <property type="entry name" value="ASP_PROTEASE"/>
    <property type="match status" value="1"/>
</dbReference>
<evidence type="ECO:0008006" key="3">
    <source>
        <dbReference type="Google" id="ProtNLM"/>
    </source>
</evidence>
<organism evidence="1 2">
    <name type="scientific">Stichopus japonicus</name>
    <name type="common">Sea cucumber</name>
    <dbReference type="NCBI Taxonomy" id="307972"/>
    <lineage>
        <taxon>Eukaryota</taxon>
        <taxon>Metazoa</taxon>
        <taxon>Echinodermata</taxon>
        <taxon>Eleutherozoa</taxon>
        <taxon>Echinozoa</taxon>
        <taxon>Holothuroidea</taxon>
        <taxon>Aspidochirotacea</taxon>
        <taxon>Aspidochirotida</taxon>
        <taxon>Stichopodidae</taxon>
        <taxon>Apostichopus</taxon>
    </lineage>
</organism>
<proteinExistence type="predicted"/>
<evidence type="ECO:0000313" key="2">
    <source>
        <dbReference type="Proteomes" id="UP000230750"/>
    </source>
</evidence>
<dbReference type="AlphaFoldDB" id="A0A2G8K679"/>
<protein>
    <recommendedName>
        <fullName evidence="3">Peptidase A2 domain-containing protein</fullName>
    </recommendedName>
</protein>
<dbReference type="GO" id="GO:0004190">
    <property type="term" value="F:aspartic-type endopeptidase activity"/>
    <property type="evidence" value="ECO:0007669"/>
    <property type="project" value="InterPro"/>
</dbReference>
<dbReference type="GO" id="GO:0006508">
    <property type="term" value="P:proteolysis"/>
    <property type="evidence" value="ECO:0007669"/>
    <property type="project" value="InterPro"/>
</dbReference>
<dbReference type="InterPro" id="IPR001969">
    <property type="entry name" value="Aspartic_peptidase_AS"/>
</dbReference>
<keyword evidence="2" id="KW-1185">Reference proteome</keyword>
<sequence>MEKPKMPRFGGDVQEYHSFRGDFLHMIEGRYTQRDKISLLRTCLSGKPLEMIRGIGQDFDAALEYLDSVYGDTRFIADAIVHDVNSFKALRNGEDARFCDLVHQMLALIERKMGSDDRKMWFRHLEQEKKPASLSLLIDWMTGEMKSRMRATAPVRSETADKGKVHHLSIKGDAQTQQRPFYRCWLCESNDHWTDQCKKFIAMAQPNRLKLAMENHVCFSCLKKAGRDHRMTTCKKKKQCSELRGGVQCRYYHHPLLHDEARDNAVGSNIAFIEGQDALLPVVKAEFVGSQQRNREGNILLDTGSQISIIRQSVADELKLTGRNISVSITKVGGEQEEVTTKVYKVPIRSMDNQQRYTVSAIGLPCISDEVTEASLTEEAKQLGLDVRELHRGGGPVDLLVGIDHPKMHIRETRQGVSCAARKSPLGWVVFGAANTPSRLTHRVLHVQAAVTELSEFWSTEAMGVEAPGCQCNPTKMTKVEAEEYEVIRKSCKKVGSQWMVSYPWKRDPNELPDNKSQAERMLFHTEKKLAKDEDNANAYKQQMKEMLDLNFARQLTPEEMKLYDGPVHYIGHHAIIRPKRRAPR</sequence>
<dbReference type="Gene3D" id="2.40.70.10">
    <property type="entry name" value="Acid Proteases"/>
    <property type="match status" value="1"/>
</dbReference>
<gene>
    <name evidence="1" type="ORF">BSL78_19700</name>
</gene>
<dbReference type="EMBL" id="MRZV01000850">
    <property type="protein sequence ID" value="PIK43455.1"/>
    <property type="molecule type" value="Genomic_DNA"/>
</dbReference>
<accession>A0A2G8K679</accession>
<comment type="caution">
    <text evidence="1">The sequence shown here is derived from an EMBL/GenBank/DDBJ whole genome shotgun (WGS) entry which is preliminary data.</text>
</comment>
<dbReference type="OrthoDB" id="10053842at2759"/>
<dbReference type="PANTHER" id="PTHR47331">
    <property type="entry name" value="PHD-TYPE DOMAIN-CONTAINING PROTEIN"/>
    <property type="match status" value="1"/>
</dbReference>
<dbReference type="InterPro" id="IPR021109">
    <property type="entry name" value="Peptidase_aspartic_dom_sf"/>
</dbReference>